<dbReference type="AlphaFoldDB" id="A0A366M8U7"/>
<dbReference type="Pfam" id="PF10722">
    <property type="entry name" value="YbjN"/>
    <property type="match status" value="1"/>
</dbReference>
<evidence type="ECO:0000313" key="1">
    <source>
        <dbReference type="EMBL" id="RBQ21969.1"/>
    </source>
</evidence>
<comment type="caution">
    <text evidence="1">The sequence shown here is derived from an EMBL/GenBank/DDBJ whole genome shotgun (WGS) entry which is preliminary data.</text>
</comment>
<accession>A0A366M8U7</accession>
<dbReference type="SUPFAM" id="SSF69635">
    <property type="entry name" value="Type III secretory system chaperone-like"/>
    <property type="match status" value="1"/>
</dbReference>
<sequence>MVERMDVAGVVESALKSAEASYEHPRPGAFLVRLPGKHKLATMTWLIVGERMLHVEAFFCRKPDENHAEFYRWLLTKNGSMYGVRFALDDVGDVHLVGRTPLSAVTEQEIDRLLGCVLSYSDESFDRALELGFASSIRREWEWRAKRGESLANLQAFARFADPAR</sequence>
<name>A0A366M8U7_9ACTN</name>
<proteinExistence type="predicted"/>
<reference evidence="1 2" key="1">
    <citation type="submission" date="2018-06" db="EMBL/GenBank/DDBJ databases">
        <title>Sphaerisporangium craniellae sp. nov., isolated from a marine sponge in the South China Sea.</title>
        <authorList>
            <person name="Li L."/>
        </authorList>
    </citation>
    <scope>NUCLEOTIDE SEQUENCE [LARGE SCALE GENOMIC DNA]</scope>
    <source>
        <strain evidence="1 2">LHW63015</strain>
    </source>
</reference>
<dbReference type="Proteomes" id="UP000253303">
    <property type="component" value="Unassembled WGS sequence"/>
</dbReference>
<dbReference type="EMBL" id="QMEY01000001">
    <property type="protein sequence ID" value="RBQ21969.1"/>
    <property type="molecule type" value="Genomic_DNA"/>
</dbReference>
<protein>
    <submittedName>
        <fullName evidence="1">YbjN domain-containing protein</fullName>
    </submittedName>
</protein>
<dbReference type="OrthoDB" id="3212317at2"/>
<keyword evidence="2" id="KW-1185">Reference proteome</keyword>
<dbReference type="InterPro" id="IPR019660">
    <property type="entry name" value="Put_sensory_transdc_reg_YbjN"/>
</dbReference>
<evidence type="ECO:0000313" key="2">
    <source>
        <dbReference type="Proteomes" id="UP000253303"/>
    </source>
</evidence>
<dbReference type="Gene3D" id="3.30.1460.10">
    <property type="match status" value="1"/>
</dbReference>
<gene>
    <name evidence="1" type="ORF">DP939_04680</name>
</gene>
<organism evidence="1 2">
    <name type="scientific">Spongiactinospora rosea</name>
    <dbReference type="NCBI Taxonomy" id="2248750"/>
    <lineage>
        <taxon>Bacteria</taxon>
        <taxon>Bacillati</taxon>
        <taxon>Actinomycetota</taxon>
        <taxon>Actinomycetes</taxon>
        <taxon>Streptosporangiales</taxon>
        <taxon>Streptosporangiaceae</taxon>
        <taxon>Spongiactinospora</taxon>
    </lineage>
</organism>